<organism evidence="1 2">
    <name type="scientific">Rotaria magnacalcarata</name>
    <dbReference type="NCBI Taxonomy" id="392030"/>
    <lineage>
        <taxon>Eukaryota</taxon>
        <taxon>Metazoa</taxon>
        <taxon>Spiralia</taxon>
        <taxon>Gnathifera</taxon>
        <taxon>Rotifera</taxon>
        <taxon>Eurotatoria</taxon>
        <taxon>Bdelloidea</taxon>
        <taxon>Philodinida</taxon>
        <taxon>Philodinidae</taxon>
        <taxon>Rotaria</taxon>
    </lineage>
</organism>
<dbReference type="EMBL" id="CAJOBG010053415">
    <property type="protein sequence ID" value="CAF4501683.1"/>
    <property type="molecule type" value="Genomic_DNA"/>
</dbReference>
<feature type="non-terminal residue" evidence="1">
    <location>
        <position position="1"/>
    </location>
</feature>
<name>A0A820VLF0_9BILA</name>
<reference evidence="1" key="1">
    <citation type="submission" date="2021-02" db="EMBL/GenBank/DDBJ databases">
        <authorList>
            <person name="Nowell W R."/>
        </authorList>
    </citation>
    <scope>NUCLEOTIDE SEQUENCE</scope>
</reference>
<comment type="caution">
    <text evidence="1">The sequence shown here is derived from an EMBL/GenBank/DDBJ whole genome shotgun (WGS) entry which is preliminary data.</text>
</comment>
<evidence type="ECO:0000313" key="2">
    <source>
        <dbReference type="Proteomes" id="UP000663866"/>
    </source>
</evidence>
<dbReference type="AlphaFoldDB" id="A0A820VLF0"/>
<sequence length="133" mass="15600">IAFNVKEVKRIQDCNDGSDESFFYNCLSFAVEAGSSNMWFCHRTVAQFKQIQDQSLLHAVRYCNHGLRAYEGDSNNEFCVCPFYLYGYRFFHLINRESFETVDSTQPIMMSNQVRMNVEVCLLFPIHRNDPSR</sequence>
<evidence type="ECO:0000313" key="1">
    <source>
        <dbReference type="EMBL" id="CAF4501683.1"/>
    </source>
</evidence>
<keyword evidence="2" id="KW-1185">Reference proteome</keyword>
<gene>
    <name evidence="1" type="ORF">OVN521_LOCUS40782</name>
</gene>
<accession>A0A820VLF0</accession>
<protein>
    <submittedName>
        <fullName evidence="1">Uncharacterized protein</fullName>
    </submittedName>
</protein>
<proteinExistence type="predicted"/>
<dbReference type="Proteomes" id="UP000663866">
    <property type="component" value="Unassembled WGS sequence"/>
</dbReference>